<organism evidence="1 2">
    <name type="scientific">Caenorhabditis nigoni</name>
    <dbReference type="NCBI Taxonomy" id="1611254"/>
    <lineage>
        <taxon>Eukaryota</taxon>
        <taxon>Metazoa</taxon>
        <taxon>Ecdysozoa</taxon>
        <taxon>Nematoda</taxon>
        <taxon>Chromadorea</taxon>
        <taxon>Rhabditida</taxon>
        <taxon>Rhabditina</taxon>
        <taxon>Rhabditomorpha</taxon>
        <taxon>Rhabditoidea</taxon>
        <taxon>Rhabditidae</taxon>
        <taxon>Peloderinae</taxon>
        <taxon>Caenorhabditis</taxon>
    </lineage>
</organism>
<evidence type="ECO:0000313" key="2">
    <source>
        <dbReference type="Proteomes" id="UP000230233"/>
    </source>
</evidence>
<dbReference type="AlphaFoldDB" id="A0A2G5T1I5"/>
<protein>
    <submittedName>
        <fullName evidence="1">Uncharacterized protein</fullName>
    </submittedName>
</protein>
<evidence type="ECO:0000313" key="1">
    <source>
        <dbReference type="EMBL" id="PIC21063.1"/>
    </source>
</evidence>
<dbReference type="OrthoDB" id="10394194at2759"/>
<dbReference type="EMBL" id="PDUG01000006">
    <property type="protein sequence ID" value="PIC21063.1"/>
    <property type="molecule type" value="Genomic_DNA"/>
</dbReference>
<comment type="caution">
    <text evidence="1">The sequence shown here is derived from an EMBL/GenBank/DDBJ whole genome shotgun (WGS) entry which is preliminary data.</text>
</comment>
<proteinExistence type="predicted"/>
<accession>A0A2G5T1I5</accession>
<keyword evidence="2" id="KW-1185">Reference proteome</keyword>
<sequence>MLKLGHVFSLALSKQHTHFFLSFKASNIDFLDIAMPRKPCFGVIPLKIRDRPTEIRGDVELENTQEIDGATWRFGIGYDPYERPWLFVNSEEVSCCTVYVKIVLKTEEMKCPMEIFESDSEIPERFQQFVTSIDRVKEYYNDKTAVLYAMIMILPVRVWGPDGAKFIVGHPFEFSEISLYFKNLFIRYPGANNRPDWRTPRFIEILGGVFHGNEGLHVRYVILHLCLARLFDCPEATERGEEVLINEGTGFFKIHHLKYFARYFQLDNLQKFLDSIAN</sequence>
<dbReference type="Proteomes" id="UP000230233">
    <property type="component" value="Chromosome X"/>
</dbReference>
<gene>
    <name evidence="1" type="primary">Cnig_chr_X.g26039</name>
    <name evidence="1" type="ORF">B9Z55_026039</name>
</gene>
<reference evidence="2" key="1">
    <citation type="submission" date="2017-10" db="EMBL/GenBank/DDBJ databases">
        <title>Rapid genome shrinkage in a self-fertile nematode reveals novel sperm competition proteins.</title>
        <authorList>
            <person name="Yin D."/>
            <person name="Schwarz E.M."/>
            <person name="Thomas C.G."/>
            <person name="Felde R.L."/>
            <person name="Korf I.F."/>
            <person name="Cutter A.D."/>
            <person name="Schartner C.M."/>
            <person name="Ralston E.J."/>
            <person name="Meyer B.J."/>
            <person name="Haag E.S."/>
        </authorList>
    </citation>
    <scope>NUCLEOTIDE SEQUENCE [LARGE SCALE GENOMIC DNA]</scope>
    <source>
        <strain evidence="2">JU1422</strain>
    </source>
</reference>
<name>A0A2G5T1I5_9PELO</name>